<dbReference type="PANTHER" id="PTHR23514:SF13">
    <property type="entry name" value="INNER MEMBRANE PROTEIN YBJJ"/>
    <property type="match status" value="1"/>
</dbReference>
<feature type="transmembrane region" description="Helical" evidence="5">
    <location>
        <begin position="41"/>
        <end position="61"/>
    </location>
</feature>
<evidence type="ECO:0000313" key="9">
    <source>
        <dbReference type="Proteomes" id="UP000321891"/>
    </source>
</evidence>
<accession>A0A0D6N396</accession>
<evidence type="ECO:0000256" key="5">
    <source>
        <dbReference type="SAM" id="Phobius"/>
    </source>
</evidence>
<proteinExistence type="predicted"/>
<feature type="transmembrane region" description="Helical" evidence="5">
    <location>
        <begin position="239"/>
        <end position="255"/>
    </location>
</feature>
<sequence>MPVTPRAACLATRLAFLLGGFGLACWAPLVPFAQERLHTDSGAIGSLLLCLGTGSVLAMLGTGALNSRFGSKPLIITGALGLAVTLPGLALAHTALFLAVVLLFFGASLGVLDVAMNIQGTEVERLAKRPLMAGFHALFSIGGFAGAAFMTFLLSCHLTPLHSTIICSALMLVVLIYAFPRFVSTRQGEDEPLFAMPRGIVLLLSLLAAIAFLAEGAMLDWGALLITSAGLLPVAKGGMGYMLFSIAMTVCRLLGDRVTTRLGAATVLSGGAVLAILGIACLLLSPFKPLALSGFVFIGLGIANIAPILFRRAAEQTVMPAGLAVSALTTIGYTGVLLGPAGIGFAASLVTLKGAFWLLAGLLCCVPLCARRVAYAKA</sequence>
<keyword evidence="4 5" id="KW-0472">Membrane</keyword>
<evidence type="ECO:0000256" key="1">
    <source>
        <dbReference type="ARBA" id="ARBA00004141"/>
    </source>
</evidence>
<gene>
    <name evidence="6" type="ORF">Abci_011_139</name>
    <name evidence="7" type="ORF">ACI01nite_07150</name>
</gene>
<comment type="caution">
    <text evidence="6">The sequence shown here is derived from an EMBL/GenBank/DDBJ whole genome shotgun (WGS) entry which is preliminary data.</text>
</comment>
<reference evidence="6 8" key="1">
    <citation type="submission" date="2012-11" db="EMBL/GenBank/DDBJ databases">
        <title>Whole genome sequence of Acetobacter cibinongensis 4H-1.</title>
        <authorList>
            <person name="Azuma Y."/>
            <person name="Higashiura N."/>
            <person name="Hirakawa H."/>
            <person name="Matsushita K."/>
        </authorList>
    </citation>
    <scope>NUCLEOTIDE SEQUENCE [LARGE SCALE GENOMIC DNA]</scope>
    <source>
        <strain evidence="6 8">4H-1</strain>
    </source>
</reference>
<protein>
    <submittedName>
        <fullName evidence="7">MFS transporter</fullName>
    </submittedName>
    <submittedName>
        <fullName evidence="6">Major facilitator superfamily transporter</fullName>
    </submittedName>
</protein>
<comment type="subcellular location">
    <subcellularLocation>
        <location evidence="1">Membrane</location>
        <topology evidence="1">Multi-pass membrane protein</topology>
    </subcellularLocation>
</comment>
<evidence type="ECO:0000256" key="2">
    <source>
        <dbReference type="ARBA" id="ARBA00022692"/>
    </source>
</evidence>
<dbReference type="InterPro" id="IPR011701">
    <property type="entry name" value="MFS"/>
</dbReference>
<feature type="transmembrane region" description="Helical" evidence="5">
    <location>
        <begin position="7"/>
        <end position="29"/>
    </location>
</feature>
<name>A0A0D6N396_9PROT</name>
<keyword evidence="2 5" id="KW-0812">Transmembrane</keyword>
<dbReference type="GO" id="GO:0016020">
    <property type="term" value="C:membrane"/>
    <property type="evidence" value="ECO:0007669"/>
    <property type="project" value="UniProtKB-SubCell"/>
</dbReference>
<keyword evidence="3 5" id="KW-1133">Transmembrane helix</keyword>
<evidence type="ECO:0000256" key="4">
    <source>
        <dbReference type="ARBA" id="ARBA00023136"/>
    </source>
</evidence>
<organism evidence="6 8">
    <name type="scientific">Acetobacter cibinongensis</name>
    <dbReference type="NCBI Taxonomy" id="146475"/>
    <lineage>
        <taxon>Bacteria</taxon>
        <taxon>Pseudomonadati</taxon>
        <taxon>Pseudomonadota</taxon>
        <taxon>Alphaproteobacteria</taxon>
        <taxon>Acetobacterales</taxon>
        <taxon>Acetobacteraceae</taxon>
        <taxon>Acetobacter</taxon>
    </lineage>
</organism>
<dbReference type="Pfam" id="PF07690">
    <property type="entry name" value="MFS_1"/>
    <property type="match status" value="1"/>
</dbReference>
<dbReference type="GO" id="GO:0022857">
    <property type="term" value="F:transmembrane transporter activity"/>
    <property type="evidence" value="ECO:0007669"/>
    <property type="project" value="InterPro"/>
</dbReference>
<dbReference type="PROSITE" id="PS51257">
    <property type="entry name" value="PROKAR_LIPOPROTEIN"/>
    <property type="match status" value="1"/>
</dbReference>
<dbReference type="SUPFAM" id="SSF103473">
    <property type="entry name" value="MFS general substrate transporter"/>
    <property type="match status" value="1"/>
</dbReference>
<keyword evidence="9" id="KW-1185">Reference proteome</keyword>
<feature type="transmembrane region" description="Helical" evidence="5">
    <location>
        <begin position="96"/>
        <end position="118"/>
    </location>
</feature>
<reference evidence="7 9" key="2">
    <citation type="submission" date="2019-07" db="EMBL/GenBank/DDBJ databases">
        <title>Whole genome shotgun sequence of Acetobacter cibinongensis NBRC 16605.</title>
        <authorList>
            <person name="Hosoyama A."/>
            <person name="Uohara A."/>
            <person name="Ohji S."/>
            <person name="Ichikawa N."/>
        </authorList>
    </citation>
    <scope>NUCLEOTIDE SEQUENCE [LARGE SCALE GENOMIC DNA]</scope>
    <source>
        <strain evidence="7 9">NBRC 16605</strain>
    </source>
</reference>
<accession>A0A6N3SNP3</accession>
<dbReference type="EMBL" id="BAMV01000011">
    <property type="protein sequence ID" value="GAN60409.1"/>
    <property type="molecule type" value="Genomic_DNA"/>
</dbReference>
<feature type="transmembrane region" description="Helical" evidence="5">
    <location>
        <begin position="322"/>
        <end position="349"/>
    </location>
</feature>
<dbReference type="AlphaFoldDB" id="A0A0D6N396"/>
<evidence type="ECO:0000313" key="8">
    <source>
        <dbReference type="Proteomes" id="UP000032671"/>
    </source>
</evidence>
<feature type="transmembrane region" description="Helical" evidence="5">
    <location>
        <begin position="291"/>
        <end position="310"/>
    </location>
</feature>
<evidence type="ECO:0000313" key="6">
    <source>
        <dbReference type="EMBL" id="GAN60409.1"/>
    </source>
</evidence>
<feature type="transmembrane region" description="Helical" evidence="5">
    <location>
        <begin position="73"/>
        <end position="90"/>
    </location>
</feature>
<dbReference type="CDD" id="cd17393">
    <property type="entry name" value="MFS_MosC_like"/>
    <property type="match status" value="1"/>
</dbReference>
<evidence type="ECO:0000256" key="3">
    <source>
        <dbReference type="ARBA" id="ARBA00022989"/>
    </source>
</evidence>
<dbReference type="InterPro" id="IPR036259">
    <property type="entry name" value="MFS_trans_sf"/>
</dbReference>
<dbReference type="Proteomes" id="UP000032671">
    <property type="component" value="Unassembled WGS sequence"/>
</dbReference>
<dbReference type="PANTHER" id="PTHR23514">
    <property type="entry name" value="BYPASS OF STOP CODON PROTEIN 6"/>
    <property type="match status" value="1"/>
</dbReference>
<feature type="transmembrane region" description="Helical" evidence="5">
    <location>
        <begin position="130"/>
        <end position="154"/>
    </location>
</feature>
<dbReference type="STRING" id="1231339.Abci_011_139"/>
<dbReference type="InterPro" id="IPR051788">
    <property type="entry name" value="MFS_Transporter"/>
</dbReference>
<feature type="transmembrane region" description="Helical" evidence="5">
    <location>
        <begin position="262"/>
        <end position="285"/>
    </location>
</feature>
<dbReference type="RefSeq" id="WP_048838447.1">
    <property type="nucleotide sequence ID" value="NZ_BAMV01000011.1"/>
</dbReference>
<feature type="transmembrane region" description="Helical" evidence="5">
    <location>
        <begin position="355"/>
        <end position="374"/>
    </location>
</feature>
<evidence type="ECO:0000313" key="7">
    <source>
        <dbReference type="EMBL" id="GEL58113.1"/>
    </source>
</evidence>
<dbReference type="EMBL" id="BJVU01000002">
    <property type="protein sequence ID" value="GEL58113.1"/>
    <property type="molecule type" value="Genomic_DNA"/>
</dbReference>
<dbReference type="Gene3D" id="1.20.1250.20">
    <property type="entry name" value="MFS general substrate transporter like domains"/>
    <property type="match status" value="2"/>
</dbReference>
<dbReference type="Proteomes" id="UP000321891">
    <property type="component" value="Unassembled WGS sequence"/>
</dbReference>
<feature type="transmembrane region" description="Helical" evidence="5">
    <location>
        <begin position="160"/>
        <end position="179"/>
    </location>
</feature>
<feature type="transmembrane region" description="Helical" evidence="5">
    <location>
        <begin position="200"/>
        <end position="219"/>
    </location>
</feature>